<evidence type="ECO:0000313" key="3">
    <source>
        <dbReference type="Proteomes" id="UP000758603"/>
    </source>
</evidence>
<evidence type="ECO:0000313" key="2">
    <source>
        <dbReference type="EMBL" id="KAH6657219.1"/>
    </source>
</evidence>
<feature type="transmembrane region" description="Helical" evidence="1">
    <location>
        <begin position="237"/>
        <end position="259"/>
    </location>
</feature>
<accession>A0A9P8US43</accession>
<organism evidence="2 3">
    <name type="scientific">Truncatella angustata</name>
    <dbReference type="NCBI Taxonomy" id="152316"/>
    <lineage>
        <taxon>Eukaryota</taxon>
        <taxon>Fungi</taxon>
        <taxon>Dikarya</taxon>
        <taxon>Ascomycota</taxon>
        <taxon>Pezizomycotina</taxon>
        <taxon>Sordariomycetes</taxon>
        <taxon>Xylariomycetidae</taxon>
        <taxon>Amphisphaeriales</taxon>
        <taxon>Sporocadaceae</taxon>
        <taxon>Truncatella</taxon>
    </lineage>
</organism>
<dbReference type="EMBL" id="JAGPXC010000002">
    <property type="protein sequence ID" value="KAH6657219.1"/>
    <property type="molecule type" value="Genomic_DNA"/>
</dbReference>
<keyword evidence="1" id="KW-1133">Transmembrane helix</keyword>
<keyword evidence="3" id="KW-1185">Reference proteome</keyword>
<protein>
    <submittedName>
        <fullName evidence="2">Uncharacterized protein</fullName>
    </submittedName>
</protein>
<dbReference type="SUPFAM" id="SSF52540">
    <property type="entry name" value="P-loop containing nucleoside triphosphate hydrolases"/>
    <property type="match status" value="1"/>
</dbReference>
<dbReference type="GeneID" id="70130893"/>
<dbReference type="InterPro" id="IPR027417">
    <property type="entry name" value="P-loop_NTPase"/>
</dbReference>
<keyword evidence="1" id="KW-0812">Transmembrane</keyword>
<sequence length="264" mass="30369">MGAAPSIPQDPSRKLEVIDMGYSRTATMSFAFAFEKLLDGPAMHGGTQMFNREDAYCKKISLLYKYKRDGDRARLMKTLQDVIGGFVGCSDCPMIHFLPELMELYPDAKVVLVTRDPEKWWRSFAVFGDENVKKDWAKRLFEIFLAPVPGARWFPATAQGFEEDLIRTHGIKSHPKNFIEMHNDWVRSQVPKDKLLEMDLASGWEPLCKFLGKPVPIEPFPRENDREARDKFMKQKIIQASIAWVTILSATTVAGYGVWRFWKK</sequence>
<proteinExistence type="predicted"/>
<evidence type="ECO:0000256" key="1">
    <source>
        <dbReference type="SAM" id="Phobius"/>
    </source>
</evidence>
<dbReference type="AlphaFoldDB" id="A0A9P8US43"/>
<dbReference type="OrthoDB" id="408152at2759"/>
<reference evidence="2" key="1">
    <citation type="journal article" date="2021" name="Nat. Commun.">
        <title>Genetic determinants of endophytism in the Arabidopsis root mycobiome.</title>
        <authorList>
            <person name="Mesny F."/>
            <person name="Miyauchi S."/>
            <person name="Thiergart T."/>
            <person name="Pickel B."/>
            <person name="Atanasova L."/>
            <person name="Karlsson M."/>
            <person name="Huettel B."/>
            <person name="Barry K.W."/>
            <person name="Haridas S."/>
            <person name="Chen C."/>
            <person name="Bauer D."/>
            <person name="Andreopoulos W."/>
            <person name="Pangilinan J."/>
            <person name="LaButti K."/>
            <person name="Riley R."/>
            <person name="Lipzen A."/>
            <person name="Clum A."/>
            <person name="Drula E."/>
            <person name="Henrissat B."/>
            <person name="Kohler A."/>
            <person name="Grigoriev I.V."/>
            <person name="Martin F.M."/>
            <person name="Hacquard S."/>
        </authorList>
    </citation>
    <scope>NUCLEOTIDE SEQUENCE</scope>
    <source>
        <strain evidence="2">MPI-SDFR-AT-0073</strain>
    </source>
</reference>
<dbReference type="InterPro" id="IPR040632">
    <property type="entry name" value="Sulfotransfer_4"/>
</dbReference>
<dbReference type="PANTHER" id="PTHR36978:SF3">
    <property type="entry name" value="P-LOOP CONTAINING NUCLEOSIDE TRIPHOSPHATE HYDROLASE PROTEIN"/>
    <property type="match status" value="1"/>
</dbReference>
<gene>
    <name evidence="2" type="ORF">BKA67DRAFT_554608</name>
</gene>
<dbReference type="Gene3D" id="3.40.50.300">
    <property type="entry name" value="P-loop containing nucleotide triphosphate hydrolases"/>
    <property type="match status" value="1"/>
</dbReference>
<dbReference type="PANTHER" id="PTHR36978">
    <property type="entry name" value="P-LOOP CONTAINING NUCLEOTIDE TRIPHOSPHATE HYDROLASE"/>
    <property type="match status" value="1"/>
</dbReference>
<name>A0A9P8US43_9PEZI</name>
<dbReference type="RefSeq" id="XP_045961453.1">
    <property type="nucleotide sequence ID" value="XM_046102001.1"/>
</dbReference>
<dbReference type="Pfam" id="PF17784">
    <property type="entry name" value="Sulfotransfer_4"/>
    <property type="match status" value="1"/>
</dbReference>
<comment type="caution">
    <text evidence="2">The sequence shown here is derived from an EMBL/GenBank/DDBJ whole genome shotgun (WGS) entry which is preliminary data.</text>
</comment>
<keyword evidence="1" id="KW-0472">Membrane</keyword>
<dbReference type="Proteomes" id="UP000758603">
    <property type="component" value="Unassembled WGS sequence"/>
</dbReference>